<proteinExistence type="predicted"/>
<name>A0A2W7NBD2_9RHOB</name>
<dbReference type="AlphaFoldDB" id="A0A2W7NBD2"/>
<keyword evidence="1" id="KW-0472">Membrane</keyword>
<comment type="caution">
    <text evidence="2">The sequence shown here is derived from an EMBL/GenBank/DDBJ whole genome shotgun (WGS) entry which is preliminary data.</text>
</comment>
<gene>
    <name evidence="2" type="ORF">LX81_01366</name>
</gene>
<evidence type="ECO:0000313" key="3">
    <source>
        <dbReference type="Proteomes" id="UP000248916"/>
    </source>
</evidence>
<feature type="transmembrane region" description="Helical" evidence="1">
    <location>
        <begin position="32"/>
        <end position="57"/>
    </location>
</feature>
<dbReference type="RefSeq" id="WP_234822515.1">
    <property type="nucleotide sequence ID" value="NZ_QKZL01000004.1"/>
</dbReference>
<keyword evidence="3" id="KW-1185">Reference proteome</keyword>
<keyword evidence="1" id="KW-0812">Transmembrane</keyword>
<accession>A0A2W7NBD2</accession>
<evidence type="ECO:0000313" key="2">
    <source>
        <dbReference type="EMBL" id="PZX17641.1"/>
    </source>
</evidence>
<protein>
    <submittedName>
        <fullName evidence="2">Uncharacterized protein</fullName>
    </submittedName>
</protein>
<feature type="transmembrane region" description="Helical" evidence="1">
    <location>
        <begin position="7"/>
        <end position="26"/>
    </location>
</feature>
<keyword evidence="1" id="KW-1133">Transmembrane helix</keyword>
<dbReference type="EMBL" id="QKZL01000004">
    <property type="protein sequence ID" value="PZX17641.1"/>
    <property type="molecule type" value="Genomic_DNA"/>
</dbReference>
<dbReference type="Proteomes" id="UP000248916">
    <property type="component" value="Unassembled WGS sequence"/>
</dbReference>
<reference evidence="2 3" key="1">
    <citation type="submission" date="2018-06" db="EMBL/GenBank/DDBJ databases">
        <title>Genomic Encyclopedia of Archaeal and Bacterial Type Strains, Phase II (KMG-II): from individual species to whole genera.</title>
        <authorList>
            <person name="Goeker M."/>
        </authorList>
    </citation>
    <scope>NUCLEOTIDE SEQUENCE [LARGE SCALE GENOMIC DNA]</scope>
    <source>
        <strain evidence="2 3">DSM 22009</strain>
    </source>
</reference>
<sequence>MMGSLGTGNLVTGFLFLAVLLVVPFWRILPRYAIPAPFALLAILPVGALILLWVVAFRDSFEAPRK</sequence>
<evidence type="ECO:0000256" key="1">
    <source>
        <dbReference type="SAM" id="Phobius"/>
    </source>
</evidence>
<organism evidence="2 3">
    <name type="scientific">Palleronia aestuarii</name>
    <dbReference type="NCBI Taxonomy" id="568105"/>
    <lineage>
        <taxon>Bacteria</taxon>
        <taxon>Pseudomonadati</taxon>
        <taxon>Pseudomonadota</taxon>
        <taxon>Alphaproteobacteria</taxon>
        <taxon>Rhodobacterales</taxon>
        <taxon>Roseobacteraceae</taxon>
        <taxon>Palleronia</taxon>
    </lineage>
</organism>